<dbReference type="EMBL" id="ASHM01041979">
    <property type="protein sequence ID" value="PNX82435.1"/>
    <property type="molecule type" value="Genomic_DNA"/>
</dbReference>
<evidence type="ECO:0000313" key="1">
    <source>
        <dbReference type="EMBL" id="PNX82435.1"/>
    </source>
</evidence>
<dbReference type="AlphaFoldDB" id="A0A2K3LV66"/>
<gene>
    <name evidence="1" type="ORF">L195_g038464</name>
</gene>
<dbReference type="Proteomes" id="UP000236291">
    <property type="component" value="Unassembled WGS sequence"/>
</dbReference>
<reference evidence="1 2" key="2">
    <citation type="journal article" date="2017" name="Front. Plant Sci.">
        <title>Gene Classification and Mining of Molecular Markers Useful in Red Clover (Trifolium pratense) Breeding.</title>
        <authorList>
            <person name="Istvanek J."/>
            <person name="Dluhosova J."/>
            <person name="Dluhos P."/>
            <person name="Patkova L."/>
            <person name="Nedelnik J."/>
            <person name="Repkova J."/>
        </authorList>
    </citation>
    <scope>NUCLEOTIDE SEQUENCE [LARGE SCALE GENOMIC DNA]</scope>
    <source>
        <strain evidence="2">cv. Tatra</strain>
        <tissue evidence="1">Young leaves</tissue>
    </source>
</reference>
<comment type="caution">
    <text evidence="1">The sequence shown here is derived from an EMBL/GenBank/DDBJ whole genome shotgun (WGS) entry which is preliminary data.</text>
</comment>
<proteinExistence type="predicted"/>
<organism evidence="1 2">
    <name type="scientific">Trifolium pratense</name>
    <name type="common">Red clover</name>
    <dbReference type="NCBI Taxonomy" id="57577"/>
    <lineage>
        <taxon>Eukaryota</taxon>
        <taxon>Viridiplantae</taxon>
        <taxon>Streptophyta</taxon>
        <taxon>Embryophyta</taxon>
        <taxon>Tracheophyta</taxon>
        <taxon>Spermatophyta</taxon>
        <taxon>Magnoliopsida</taxon>
        <taxon>eudicotyledons</taxon>
        <taxon>Gunneridae</taxon>
        <taxon>Pentapetalae</taxon>
        <taxon>rosids</taxon>
        <taxon>fabids</taxon>
        <taxon>Fabales</taxon>
        <taxon>Fabaceae</taxon>
        <taxon>Papilionoideae</taxon>
        <taxon>50 kb inversion clade</taxon>
        <taxon>NPAAA clade</taxon>
        <taxon>Hologalegina</taxon>
        <taxon>IRL clade</taxon>
        <taxon>Trifolieae</taxon>
        <taxon>Trifolium</taxon>
    </lineage>
</organism>
<name>A0A2K3LV66_TRIPR</name>
<protein>
    <submittedName>
        <fullName evidence="1">Uncharacterized protein</fullName>
    </submittedName>
</protein>
<reference evidence="1 2" key="1">
    <citation type="journal article" date="2014" name="Am. J. Bot.">
        <title>Genome assembly and annotation for red clover (Trifolium pratense; Fabaceae).</title>
        <authorList>
            <person name="Istvanek J."/>
            <person name="Jaros M."/>
            <person name="Krenek A."/>
            <person name="Repkova J."/>
        </authorList>
    </citation>
    <scope>NUCLEOTIDE SEQUENCE [LARGE SCALE GENOMIC DNA]</scope>
    <source>
        <strain evidence="2">cv. Tatra</strain>
        <tissue evidence="1">Young leaves</tissue>
    </source>
</reference>
<accession>A0A2K3LV66</accession>
<evidence type="ECO:0000313" key="2">
    <source>
        <dbReference type="Proteomes" id="UP000236291"/>
    </source>
</evidence>
<sequence>MDSSFECGQSPASPVIKRLCRMLCIDTEELIENFDDFSEFVKELNDYAWRLNKEEKRFLDSVLRLQKGLTSDASFVIAVENVKECHTEDYEDKLAKVKDSYAATKKKLKENVAAQGEQISNLMKEKEETVSTVEALGEADAMKRIVDGKLVPYTPPQ</sequence>